<protein>
    <submittedName>
        <fullName evidence="1">Uncharacterized protein</fullName>
    </submittedName>
</protein>
<organism evidence="1 2">
    <name type="scientific">Coniosporium tulheliwenetii</name>
    <dbReference type="NCBI Taxonomy" id="3383036"/>
    <lineage>
        <taxon>Eukaryota</taxon>
        <taxon>Fungi</taxon>
        <taxon>Dikarya</taxon>
        <taxon>Ascomycota</taxon>
        <taxon>Pezizomycotina</taxon>
        <taxon>Dothideomycetes</taxon>
        <taxon>Dothideomycetes incertae sedis</taxon>
        <taxon>Coniosporium</taxon>
    </lineage>
</organism>
<comment type="caution">
    <text evidence="1">The sequence shown here is derived from an EMBL/GenBank/DDBJ whole genome shotgun (WGS) entry which is preliminary data.</text>
</comment>
<name>A0ACC2Z566_9PEZI</name>
<evidence type="ECO:0000313" key="2">
    <source>
        <dbReference type="Proteomes" id="UP001172680"/>
    </source>
</evidence>
<accession>A0ACC2Z566</accession>
<sequence length="340" mass="37256">MMPSTLSTTLLTLLTLPSAHAWGTLGHTTIALIAQNFLHPKAVAYTQALLNDSTPTYLANHATWADSYRSTAEGAFTSVFHYIDALDAPPASCEVIYERDCPEEGCIVSALANYTARIRDEELSWDDRNKALKMVIHFTGDIHQPLHTENTAVGGNRINTTFDGRLGNLHRVWDSSIIEKLVGGFNMSFAQAWAFNLTTEIRHGEYRRQRRGWLKGMELEEPVGTAMVWANDANDDVCTTVLPEGVEGVEGKELGGAYYQAAIPAAKSEVAKAGYRLAAWLNLIATGKAGLPKGLKVHKRSPQPANVLPGQSFEWTAAVLEKRLAVRAARAEAELRGHEC</sequence>
<dbReference type="Proteomes" id="UP001172680">
    <property type="component" value="Unassembled WGS sequence"/>
</dbReference>
<gene>
    <name evidence="1" type="ORF">H2199_004384</name>
</gene>
<reference evidence="1" key="1">
    <citation type="submission" date="2022-10" db="EMBL/GenBank/DDBJ databases">
        <title>Culturing micro-colonial fungi from biological soil crusts in the Mojave desert and describing Neophaeococcomyces mojavensis, and introducing the new genera and species Taxawa tesnikishii.</title>
        <authorList>
            <person name="Kurbessoian T."/>
            <person name="Stajich J.E."/>
        </authorList>
    </citation>
    <scope>NUCLEOTIDE SEQUENCE</scope>
    <source>
        <strain evidence="1">JES_115</strain>
    </source>
</reference>
<dbReference type="EMBL" id="JAPDRP010000012">
    <property type="protein sequence ID" value="KAJ9642863.1"/>
    <property type="molecule type" value="Genomic_DNA"/>
</dbReference>
<keyword evidence="2" id="KW-1185">Reference proteome</keyword>
<proteinExistence type="predicted"/>
<evidence type="ECO:0000313" key="1">
    <source>
        <dbReference type="EMBL" id="KAJ9642863.1"/>
    </source>
</evidence>